<feature type="domain" description="Right handed beta helix" evidence="3">
    <location>
        <begin position="145"/>
        <end position="288"/>
    </location>
</feature>
<evidence type="ECO:0000313" key="4">
    <source>
        <dbReference type="EMBL" id="CAJ61621.1"/>
    </source>
</evidence>
<dbReference type="InterPro" id="IPR012334">
    <property type="entry name" value="Pectin_lyas_fold"/>
</dbReference>
<dbReference type="PANTHER" id="PTHR22990:SF15">
    <property type="entry name" value="F-BOX ONLY PROTEIN 10"/>
    <property type="match status" value="1"/>
</dbReference>
<accession>Q0RLI3</accession>
<proteinExistence type="predicted"/>
<sequence length="479" mass="47486">MTAAVRSDLAAPAEGAAQIARALAVADPGGTVALRPGLYRESLVFTRDVTLVAREGPGSVVIEVPPGGTLLVADGDIRLRGLEIRGGDERASLIRVVGGRLRMDTCDLRATAAVALHLRGGRTRVVGGRIGNPAGAGVVVSAGLAELVGVALAGIGGAGLTVSGGATPILRGCAFTDVEGVGVLAAGTGAALLDRCRISSLSSAAVLARADCRLRMVGSLVDGGQVGLYVADRARPTVENCRFRDTAGPAVVTVDLAAPSLVACVVDSPAGHGLHVSGRSAAEIQRCAVRGSAAAGVVVDGDARPTLLGGEIVGCGDVGVLLLGASTACLDGVRVHGSPLGVSVEDAAAPRLVGLDIGDVDVGIQVRESAHPRLSRSRVRGTAGAALVLGPGTRATVTDTELVGDRGPGVLVETDRAVSIDGGVIGGTGGEAVRLATQASRLRMRGVATRRDGVPGTIAGPGPGPGPMAIPAGRTASRP</sequence>
<organism evidence="4 5">
    <name type="scientific">Frankia alni (strain DSM 45986 / CECT 9034 / ACN14a)</name>
    <dbReference type="NCBI Taxonomy" id="326424"/>
    <lineage>
        <taxon>Bacteria</taxon>
        <taxon>Bacillati</taxon>
        <taxon>Actinomycetota</taxon>
        <taxon>Actinomycetes</taxon>
        <taxon>Frankiales</taxon>
        <taxon>Frankiaceae</taxon>
        <taxon>Frankia</taxon>
    </lineage>
</organism>
<dbReference type="Pfam" id="PF13229">
    <property type="entry name" value="Beta_helix"/>
    <property type="match status" value="1"/>
</dbReference>
<evidence type="ECO:0000256" key="2">
    <source>
        <dbReference type="SAM" id="MobiDB-lite"/>
    </source>
</evidence>
<name>Q0RLI3_FRAAA</name>
<dbReference type="InterPro" id="IPR051550">
    <property type="entry name" value="SCF-Subunits/Alg-Epimerases"/>
</dbReference>
<dbReference type="PANTHER" id="PTHR22990">
    <property type="entry name" value="F-BOX ONLY PROTEIN"/>
    <property type="match status" value="1"/>
</dbReference>
<dbReference type="eggNOG" id="COG0464">
    <property type="taxonomic scope" value="Bacteria"/>
</dbReference>
<evidence type="ECO:0000259" key="3">
    <source>
        <dbReference type="Pfam" id="PF13229"/>
    </source>
</evidence>
<dbReference type="HOGENOM" id="CLU_569559_0_0_11"/>
<feature type="region of interest" description="Disordered" evidence="2">
    <location>
        <begin position="451"/>
        <end position="479"/>
    </location>
</feature>
<dbReference type="SMART" id="SM00710">
    <property type="entry name" value="PbH1"/>
    <property type="match status" value="8"/>
</dbReference>
<dbReference type="OrthoDB" id="9806903at2"/>
<dbReference type="InterPro" id="IPR006626">
    <property type="entry name" value="PbH1"/>
</dbReference>
<evidence type="ECO:0000313" key="5">
    <source>
        <dbReference type="Proteomes" id="UP000000657"/>
    </source>
</evidence>
<dbReference type="Gene3D" id="2.160.20.10">
    <property type="entry name" value="Single-stranded right-handed beta-helix, Pectin lyase-like"/>
    <property type="match status" value="2"/>
</dbReference>
<dbReference type="Proteomes" id="UP000000657">
    <property type="component" value="Chromosome"/>
</dbReference>
<gene>
    <name evidence="4" type="ordered locus">FRAAL2977</name>
</gene>
<reference evidence="4 5" key="1">
    <citation type="journal article" date="2007" name="Genome Res.">
        <title>Genome characteristics of facultatively symbiotic Frankia sp. strains reflect host range and host plant biogeography.</title>
        <authorList>
            <person name="Normand P."/>
            <person name="Lapierre P."/>
            <person name="Tisa L.S."/>
            <person name="Gogarten J.P."/>
            <person name="Alloisio N."/>
            <person name="Bagnarol E."/>
            <person name="Bassi C.A."/>
            <person name="Berry A.M."/>
            <person name="Bickhart D.M."/>
            <person name="Choisne N."/>
            <person name="Couloux A."/>
            <person name="Cournoyer B."/>
            <person name="Cruveiller S."/>
            <person name="Daubin V."/>
            <person name="Demange N."/>
            <person name="Francino M.P."/>
            <person name="Goltsman E."/>
            <person name="Huang Y."/>
            <person name="Kopp O.R."/>
            <person name="Labarre L."/>
            <person name="Lapidus A."/>
            <person name="Lavire C."/>
            <person name="Marechal J."/>
            <person name="Martinez M."/>
            <person name="Mastronunzio J.E."/>
            <person name="Mullin B.C."/>
            <person name="Niemann J."/>
            <person name="Pujic P."/>
            <person name="Rawnsley T."/>
            <person name="Rouy Z."/>
            <person name="Schenowitz C."/>
            <person name="Sellstedt A."/>
            <person name="Tavares F."/>
            <person name="Tomkins J.P."/>
            <person name="Vallenet D."/>
            <person name="Valverde C."/>
            <person name="Wall L.G."/>
            <person name="Wang Y."/>
            <person name="Medigue C."/>
            <person name="Benson D.R."/>
        </authorList>
    </citation>
    <scope>NUCLEOTIDE SEQUENCE [LARGE SCALE GENOMIC DNA]</scope>
    <source>
        <strain evidence="5">DSM 45986 / CECT 9034 / ACN14a</strain>
    </source>
</reference>
<dbReference type="AlphaFoldDB" id="Q0RLI3"/>
<dbReference type="EMBL" id="CT573213">
    <property type="protein sequence ID" value="CAJ61621.1"/>
    <property type="molecule type" value="Genomic_DNA"/>
</dbReference>
<dbReference type="KEGG" id="fal:FRAAL2977"/>
<dbReference type="STRING" id="326424.FRAAL2977"/>
<keyword evidence="5" id="KW-1185">Reference proteome</keyword>
<protein>
    <recommendedName>
        <fullName evidence="3">Right handed beta helix domain-containing protein</fullName>
    </recommendedName>
</protein>
<dbReference type="RefSeq" id="WP_011604123.1">
    <property type="nucleotide sequence ID" value="NC_008278.1"/>
</dbReference>
<dbReference type="GO" id="GO:0006511">
    <property type="term" value="P:ubiquitin-dependent protein catabolic process"/>
    <property type="evidence" value="ECO:0007669"/>
    <property type="project" value="TreeGrafter"/>
</dbReference>
<dbReference type="InterPro" id="IPR039448">
    <property type="entry name" value="Beta_helix"/>
</dbReference>
<dbReference type="SUPFAM" id="SSF51126">
    <property type="entry name" value="Pectin lyase-like"/>
    <property type="match status" value="1"/>
</dbReference>
<keyword evidence="1" id="KW-0677">Repeat</keyword>
<dbReference type="InterPro" id="IPR011050">
    <property type="entry name" value="Pectin_lyase_fold/virulence"/>
</dbReference>
<evidence type="ECO:0000256" key="1">
    <source>
        <dbReference type="ARBA" id="ARBA00022737"/>
    </source>
</evidence>